<dbReference type="InterPro" id="IPR036464">
    <property type="entry name" value="Rubisco_LSMT_subst-bd_sf"/>
</dbReference>
<dbReference type="InterPro" id="IPR025785">
    <property type="entry name" value="SETD3"/>
</dbReference>
<dbReference type="SUPFAM" id="SSF82199">
    <property type="entry name" value="SET domain"/>
    <property type="match status" value="1"/>
</dbReference>
<comment type="catalytic activity">
    <reaction evidence="4">
        <text>L-histidyl-[protein] + S-adenosyl-L-methionine = N(tele)-methyl-L-histidyl-[protein] + S-adenosyl-L-homocysteine + H(+)</text>
        <dbReference type="Rhea" id="RHEA:19369"/>
        <dbReference type="Rhea" id="RHEA-COMP:9745"/>
        <dbReference type="Rhea" id="RHEA-COMP:11600"/>
        <dbReference type="ChEBI" id="CHEBI:15378"/>
        <dbReference type="ChEBI" id="CHEBI:16367"/>
        <dbReference type="ChEBI" id="CHEBI:29979"/>
        <dbReference type="ChEBI" id="CHEBI:57856"/>
        <dbReference type="ChEBI" id="CHEBI:59789"/>
        <dbReference type="EC" id="2.1.1.85"/>
    </reaction>
</comment>
<keyword evidence="2 4" id="KW-0808">Transferase</keyword>
<dbReference type="EMBL" id="VJMJ01000036">
    <property type="protein sequence ID" value="KAF0741690.1"/>
    <property type="molecule type" value="Genomic_DNA"/>
</dbReference>
<proteinExistence type="inferred from homology"/>
<evidence type="ECO:0000256" key="2">
    <source>
        <dbReference type="ARBA" id="ARBA00022679"/>
    </source>
</evidence>
<dbReference type="CDD" id="cd19176">
    <property type="entry name" value="SET_SETD3"/>
    <property type="match status" value="1"/>
</dbReference>
<evidence type="ECO:0000256" key="1">
    <source>
        <dbReference type="ARBA" id="ARBA00022603"/>
    </source>
</evidence>
<dbReference type="Gene3D" id="3.90.1410.10">
    <property type="entry name" value="set domain protein methyltransferase, domain 1"/>
    <property type="match status" value="1"/>
</dbReference>
<sequence>MPADTQRTLDDLTTLLGRCTSWRDLLRDSMLEKFVALSHDLRSQEYSGSIPGRTNDADLDIRLQAFQTWLDEQVQATERRFRVQHMGERGNGLVALVDIPEGTPVLSIPSNLLLSSRLPSALKHLDQDPLCRQFPSVPLALHVLYEATLPSSSFAPYIAVLPRSFHIPLFYTAVDFAALKPSAAFASAVQLFYNSLRQYIYLHRLIKPSTLPAFSLANYFWALAVVLTRQNNVPQPDNPHALALIPGWDMCNHAAGKMTTYSDGSAIVCDAMQSFTRGDEITICYGPRHNADLLVYSGFSLADNPHDRVPLLLPIDSTDPLVKIRTLLLQKRQAALSPEGLVIHLDTSGRVLSQHDRQRVQLLVLDKAQLTAALRQDESQVAAGELVPWPSPSSKADASSKIHAACAAQLEKYKETKVDSAAAVVVDYLKNERAIYERAVSHVEFE</sequence>
<dbReference type="EC" id="2.1.1.85" evidence="4"/>
<gene>
    <name evidence="6" type="ORF">Ae201684_003359</name>
</gene>
<dbReference type="InterPro" id="IPR001214">
    <property type="entry name" value="SET_dom"/>
</dbReference>
<evidence type="ECO:0000256" key="3">
    <source>
        <dbReference type="ARBA" id="ARBA00022691"/>
    </source>
</evidence>
<dbReference type="GO" id="GO:0018064">
    <property type="term" value="F:protein-L-histidine N-tele-methyltransferase activity"/>
    <property type="evidence" value="ECO:0007669"/>
    <property type="project" value="UniProtKB-EC"/>
</dbReference>
<evidence type="ECO:0000259" key="5">
    <source>
        <dbReference type="PROSITE" id="PS50280"/>
    </source>
</evidence>
<evidence type="ECO:0000313" key="6">
    <source>
        <dbReference type="EMBL" id="KAF0741690.1"/>
    </source>
</evidence>
<dbReference type="Proteomes" id="UP000481153">
    <property type="component" value="Unassembled WGS sequence"/>
</dbReference>
<comment type="similarity">
    <text evidence="4">Belongs to the class V-like SAM-binding methyltransferase superfamily. SETD3 actin-histidine methyltransferase family.</text>
</comment>
<dbReference type="Gene3D" id="3.90.1420.10">
    <property type="entry name" value="Rubisco LSMT, substrate-binding domain"/>
    <property type="match status" value="1"/>
</dbReference>
<keyword evidence="7" id="KW-1185">Reference proteome</keyword>
<dbReference type="PANTHER" id="PTHR13271:SF47">
    <property type="entry name" value="ACTIN-HISTIDINE N-METHYLTRANSFERASE"/>
    <property type="match status" value="1"/>
</dbReference>
<dbReference type="GO" id="GO:0016279">
    <property type="term" value="F:protein-lysine N-methyltransferase activity"/>
    <property type="evidence" value="ECO:0007669"/>
    <property type="project" value="TreeGrafter"/>
</dbReference>
<evidence type="ECO:0000313" key="7">
    <source>
        <dbReference type="Proteomes" id="UP000481153"/>
    </source>
</evidence>
<dbReference type="AlphaFoldDB" id="A0A6G0XMP3"/>
<keyword evidence="1 4" id="KW-0489">Methyltransferase</keyword>
<reference evidence="6 7" key="1">
    <citation type="submission" date="2019-07" db="EMBL/GenBank/DDBJ databases">
        <title>Genomics analysis of Aphanomyces spp. identifies a new class of oomycete effector associated with host adaptation.</title>
        <authorList>
            <person name="Gaulin E."/>
        </authorList>
    </citation>
    <scope>NUCLEOTIDE SEQUENCE [LARGE SCALE GENOMIC DNA]</scope>
    <source>
        <strain evidence="6 7">ATCC 201684</strain>
    </source>
</reference>
<dbReference type="InterPro" id="IPR046341">
    <property type="entry name" value="SET_dom_sf"/>
</dbReference>
<keyword evidence="3 4" id="KW-0949">S-adenosyl-L-methionine</keyword>
<protein>
    <recommendedName>
        <fullName evidence="4">protein-histidine N-methyltransferase</fullName>
        <ecNumber evidence="4">2.1.1.85</ecNumber>
    </recommendedName>
</protein>
<dbReference type="PANTHER" id="PTHR13271">
    <property type="entry name" value="UNCHARACTERIZED PUTATIVE METHYLTRANSFERASE"/>
    <property type="match status" value="1"/>
</dbReference>
<comment type="caution">
    <text evidence="6">The sequence shown here is derived from an EMBL/GenBank/DDBJ whole genome shotgun (WGS) entry which is preliminary data.</text>
</comment>
<dbReference type="VEuPathDB" id="FungiDB:AeMF1_001394"/>
<feature type="domain" description="SET" evidence="5">
    <location>
        <begin position="76"/>
        <end position="286"/>
    </location>
</feature>
<evidence type="ECO:0000256" key="4">
    <source>
        <dbReference type="PROSITE-ProRule" id="PRU00898"/>
    </source>
</evidence>
<name>A0A6G0XMP3_9STRA</name>
<dbReference type="PROSITE" id="PS50280">
    <property type="entry name" value="SET"/>
    <property type="match status" value="1"/>
</dbReference>
<dbReference type="InterPro" id="IPR044428">
    <property type="entry name" value="SETD3_SET"/>
</dbReference>
<dbReference type="GO" id="GO:0032259">
    <property type="term" value="P:methylation"/>
    <property type="evidence" value="ECO:0007669"/>
    <property type="project" value="UniProtKB-KW"/>
</dbReference>
<accession>A0A6G0XMP3</accession>
<dbReference type="PROSITE" id="PS51565">
    <property type="entry name" value="SAM_MT85_SETD3"/>
    <property type="match status" value="1"/>
</dbReference>
<dbReference type="InterPro" id="IPR050600">
    <property type="entry name" value="SETD3_SETD6_MTase"/>
</dbReference>
<organism evidence="6 7">
    <name type="scientific">Aphanomyces euteiches</name>
    <dbReference type="NCBI Taxonomy" id="100861"/>
    <lineage>
        <taxon>Eukaryota</taxon>
        <taxon>Sar</taxon>
        <taxon>Stramenopiles</taxon>
        <taxon>Oomycota</taxon>
        <taxon>Saprolegniomycetes</taxon>
        <taxon>Saprolegniales</taxon>
        <taxon>Verrucalvaceae</taxon>
        <taxon>Aphanomyces</taxon>
    </lineage>
</organism>